<feature type="domain" description="Gelsolin-like" evidence="5">
    <location>
        <begin position="941"/>
        <end position="1013"/>
    </location>
</feature>
<name>A0A9W8E2Z3_9FUNG</name>
<proteinExistence type="inferred from homology"/>
<dbReference type="Pfam" id="PF00626">
    <property type="entry name" value="Gelsolin"/>
    <property type="match status" value="1"/>
</dbReference>
<evidence type="ECO:0000259" key="6">
    <source>
        <dbReference type="Pfam" id="PF04810"/>
    </source>
</evidence>
<dbReference type="GO" id="GO:0030127">
    <property type="term" value="C:COPII vesicle coat"/>
    <property type="evidence" value="ECO:0007669"/>
    <property type="project" value="InterPro"/>
</dbReference>
<dbReference type="InterPro" id="IPR036174">
    <property type="entry name" value="Znf_Sec23_Sec24_sf"/>
</dbReference>
<accession>A0A9W8E2Z3</accession>
<dbReference type="EMBL" id="JANBPT010000027">
    <property type="protein sequence ID" value="KAJ1929684.1"/>
    <property type="molecule type" value="Genomic_DNA"/>
</dbReference>
<keyword evidence="3" id="KW-0653">Protein transport</keyword>
<dbReference type="GO" id="GO:0090110">
    <property type="term" value="P:COPII-coated vesicle cargo loading"/>
    <property type="evidence" value="ECO:0007669"/>
    <property type="project" value="TreeGrafter"/>
</dbReference>
<dbReference type="InterPro" id="IPR036465">
    <property type="entry name" value="vWFA_dom_sf"/>
</dbReference>
<dbReference type="SUPFAM" id="SSF81995">
    <property type="entry name" value="beta-sandwich domain of Sec23/24"/>
    <property type="match status" value="1"/>
</dbReference>
<dbReference type="Pfam" id="PF04815">
    <property type="entry name" value="Sec23_helical"/>
    <property type="match status" value="1"/>
</dbReference>
<dbReference type="InterPro" id="IPR036175">
    <property type="entry name" value="Sec23/24_helical_dom_sf"/>
</dbReference>
<dbReference type="InterPro" id="IPR041742">
    <property type="entry name" value="Sec24-like_trunk_dom"/>
</dbReference>
<evidence type="ECO:0000256" key="3">
    <source>
        <dbReference type="ARBA" id="ARBA00022927"/>
    </source>
</evidence>
<dbReference type="GO" id="GO:0070971">
    <property type="term" value="C:endoplasmic reticulum exit site"/>
    <property type="evidence" value="ECO:0007669"/>
    <property type="project" value="TreeGrafter"/>
</dbReference>
<sequence>MQRQISTAPLGEPTTIAASKGSRLSSRPVPGRANRLHRKANNSNSQLALRQVPSHIPELPTARAHRVASPVPCQPIRPHPVSPKPTVPVPQGRIRRLPRAVQRPIRVLQGLGHRTPRGPPAKPSPVRKVTLIRPSKAMVRGLWLRVSSRRTRAAGLCPRSSNTLHPTASPRRPRILNLPGPAAPGSPNFASPMDQLSGQMGAMGLNAPASQPRGGRAKRVYAQETGAGAAPPPVAGAPGYPPTSPGHGAPHPGQQPGTAPYQPYGPSAPAGGAAPYGQQAHHPQHHQPGPAAPSYEQAKPRIDPDQIPSPVQVHERDQALYSDTPYVTSLKTNVPLAATQFRAIDEGNANPRFARMTMYNIPQTEQLLRDSNLPLGMMIQPLAPLRYDETPLDVVDFGEKGPIRCGRCRAYVNPYFTFIEGGRKYVCNLCRHENEVPAEYFYNLDMTGRRLDWESRPELRCGSVEFAATREFINLEPAPLSYVFAIDVSWNAIQSGMLRECARALRSILYETEGGLHAGTRVGLVTYDKTVHFYNLAAGLEQPQMLVCPDVDHVFVPLHHGFLVDPQESREVIEALLDGLPTMFEANRTAESALGAVVQACQNALAKRGGKLMIFQASLPNYGPGALKSRDDPKLYNGDKERTLFASQDKFYPNLAEACVESGLSVNLYLFPNSYIDAATLSSLSSLTGGDTYFYPNFLADRDGHRFGEDLKLDLTREHGFNGVLRVRCSDGLRIDEHYGNFFMRNNTDVELAGIDSDKAIGVTFRHDGQLDEKNDLYFQMALLYTTAAGQRRIRVHNLAVPVTGLIGNMFRNAEMDTSVNLLAKMAVSETLAFPLRTVRDKLSDKCVRVLTAYRRHCAAGSSPGQLILPEAYKLLPLYVLAMTKTNALRPVMTSVDLRVTSMRMLKSINVQQSTSLFYPRIVPVHQLAPEHGQYDAQGHMQLPTLVRASYARLDPAGAYLFENGQIMRLWLGREVPTTFLREALGVANQAEIDETATDLPALDTPTSQQVRAIVDHMQSLRTRYLQFRIVRQGMGQSDVDFASLLTEDKTTDGQSYVDYLCDIHRRIQIDISKSY</sequence>
<dbReference type="GO" id="GO:0006886">
    <property type="term" value="P:intracellular protein transport"/>
    <property type="evidence" value="ECO:0007669"/>
    <property type="project" value="InterPro"/>
</dbReference>
<evidence type="ECO:0000259" key="5">
    <source>
        <dbReference type="Pfam" id="PF00626"/>
    </source>
</evidence>
<dbReference type="InterPro" id="IPR006896">
    <property type="entry name" value="Sec23/24_trunk_dom"/>
</dbReference>
<dbReference type="Proteomes" id="UP001150569">
    <property type="component" value="Unassembled WGS sequence"/>
</dbReference>
<dbReference type="InterPro" id="IPR029006">
    <property type="entry name" value="ADF-H/Gelsolin-like_dom_sf"/>
</dbReference>
<comment type="similarity">
    <text evidence="1">Belongs to the SEC23/SEC24 family. SEC24 subfamily.</text>
</comment>
<feature type="domain" description="Sec23/Sec24 helical" evidence="8">
    <location>
        <begin position="816"/>
        <end position="914"/>
    </location>
</feature>
<dbReference type="InterPro" id="IPR050550">
    <property type="entry name" value="SEC23_SEC24_subfamily"/>
</dbReference>
<dbReference type="InterPro" id="IPR006900">
    <property type="entry name" value="Sec23/24_helical_dom"/>
</dbReference>
<dbReference type="SUPFAM" id="SSF53300">
    <property type="entry name" value="vWA-like"/>
    <property type="match status" value="1"/>
</dbReference>
<feature type="domain" description="Zinc finger Sec23/Sec24-type" evidence="6">
    <location>
        <begin position="402"/>
        <end position="440"/>
    </location>
</feature>
<gene>
    <name evidence="10" type="primary">SFB3_2</name>
    <name evidence="10" type="ORF">IWQ60_000958</name>
</gene>
<evidence type="ECO:0000259" key="8">
    <source>
        <dbReference type="Pfam" id="PF04815"/>
    </source>
</evidence>
<dbReference type="Pfam" id="PF08033">
    <property type="entry name" value="Sec23_BS"/>
    <property type="match status" value="1"/>
</dbReference>
<feature type="region of interest" description="Disordered" evidence="4">
    <location>
        <begin position="154"/>
        <end position="309"/>
    </location>
</feature>
<keyword evidence="2" id="KW-0813">Transport</keyword>
<dbReference type="AlphaFoldDB" id="A0A9W8E2Z3"/>
<keyword evidence="11" id="KW-1185">Reference proteome</keyword>
<evidence type="ECO:0000256" key="1">
    <source>
        <dbReference type="ARBA" id="ARBA00008334"/>
    </source>
</evidence>
<organism evidence="10 11">
    <name type="scientific">Tieghemiomyces parasiticus</name>
    <dbReference type="NCBI Taxonomy" id="78921"/>
    <lineage>
        <taxon>Eukaryota</taxon>
        <taxon>Fungi</taxon>
        <taxon>Fungi incertae sedis</taxon>
        <taxon>Zoopagomycota</taxon>
        <taxon>Kickxellomycotina</taxon>
        <taxon>Dimargaritomycetes</taxon>
        <taxon>Dimargaritales</taxon>
        <taxon>Dimargaritaceae</taxon>
        <taxon>Tieghemiomyces</taxon>
    </lineage>
</organism>
<dbReference type="CDD" id="cd01479">
    <property type="entry name" value="Sec24-like"/>
    <property type="match status" value="1"/>
</dbReference>
<dbReference type="OrthoDB" id="49016at2759"/>
<dbReference type="Gene3D" id="2.60.40.1670">
    <property type="entry name" value="beta-sandwich domain of Sec23/24"/>
    <property type="match status" value="1"/>
</dbReference>
<dbReference type="InterPro" id="IPR007123">
    <property type="entry name" value="Gelsolin-like_dom"/>
</dbReference>
<evidence type="ECO:0000256" key="2">
    <source>
        <dbReference type="ARBA" id="ARBA00022448"/>
    </source>
</evidence>
<dbReference type="Pfam" id="PF04810">
    <property type="entry name" value="zf-Sec23_Sec24"/>
    <property type="match status" value="1"/>
</dbReference>
<dbReference type="SUPFAM" id="SSF81811">
    <property type="entry name" value="Helical domain of Sec23/24"/>
    <property type="match status" value="1"/>
</dbReference>
<evidence type="ECO:0000313" key="11">
    <source>
        <dbReference type="Proteomes" id="UP001150569"/>
    </source>
</evidence>
<dbReference type="Gene3D" id="1.20.120.730">
    <property type="entry name" value="Sec23/Sec24 helical domain"/>
    <property type="match status" value="1"/>
</dbReference>
<comment type="caution">
    <text evidence="10">The sequence shown here is derived from an EMBL/GenBank/DDBJ whole genome shotgun (WGS) entry which is preliminary data.</text>
</comment>
<evidence type="ECO:0000259" key="9">
    <source>
        <dbReference type="Pfam" id="PF08033"/>
    </source>
</evidence>
<evidence type="ECO:0000256" key="4">
    <source>
        <dbReference type="SAM" id="MobiDB-lite"/>
    </source>
</evidence>
<dbReference type="Pfam" id="PF04811">
    <property type="entry name" value="Sec23_trunk"/>
    <property type="match status" value="1"/>
</dbReference>
<dbReference type="PANTHER" id="PTHR13803:SF4">
    <property type="entry name" value="SECRETORY 24CD, ISOFORM C"/>
    <property type="match status" value="1"/>
</dbReference>
<feature type="compositionally biased region" description="Pro residues" evidence="4">
    <location>
        <begin position="230"/>
        <end position="244"/>
    </location>
</feature>
<reference evidence="10" key="1">
    <citation type="submission" date="2022-07" db="EMBL/GenBank/DDBJ databases">
        <title>Phylogenomic reconstructions and comparative analyses of Kickxellomycotina fungi.</title>
        <authorList>
            <person name="Reynolds N.K."/>
            <person name="Stajich J.E."/>
            <person name="Barry K."/>
            <person name="Grigoriev I.V."/>
            <person name="Crous P."/>
            <person name="Smith M.E."/>
        </authorList>
    </citation>
    <scope>NUCLEOTIDE SEQUENCE</scope>
    <source>
        <strain evidence="10">RSA 861</strain>
    </source>
</reference>
<dbReference type="GO" id="GO:0000149">
    <property type="term" value="F:SNARE binding"/>
    <property type="evidence" value="ECO:0007669"/>
    <property type="project" value="TreeGrafter"/>
</dbReference>
<feature type="domain" description="Sec23/Sec24 beta-sandwich" evidence="9">
    <location>
        <begin position="720"/>
        <end position="804"/>
    </location>
</feature>
<dbReference type="Gene3D" id="3.40.20.10">
    <property type="entry name" value="Severin"/>
    <property type="match status" value="1"/>
</dbReference>
<dbReference type="InterPro" id="IPR006895">
    <property type="entry name" value="Znf_Sec23_Sec24"/>
</dbReference>
<dbReference type="GO" id="GO:0008270">
    <property type="term" value="F:zinc ion binding"/>
    <property type="evidence" value="ECO:0007669"/>
    <property type="project" value="InterPro"/>
</dbReference>
<protein>
    <submittedName>
        <fullName evidence="10">COPII coat Sec23p-Sfb3p heterodimer component</fullName>
    </submittedName>
</protein>
<feature type="compositionally biased region" description="Low complexity" evidence="4">
    <location>
        <begin position="245"/>
        <end position="293"/>
    </location>
</feature>
<dbReference type="InterPro" id="IPR036180">
    <property type="entry name" value="Gelsolin-like_dom_sf"/>
</dbReference>
<dbReference type="InterPro" id="IPR012990">
    <property type="entry name" value="Beta-sandwich_Sec23_24"/>
</dbReference>
<feature type="domain" description="Sec23/Sec24 trunk" evidence="7">
    <location>
        <begin position="477"/>
        <end position="712"/>
    </location>
</feature>
<dbReference type="SUPFAM" id="SSF82754">
    <property type="entry name" value="C-terminal, gelsolin-like domain of Sec23/24"/>
    <property type="match status" value="1"/>
</dbReference>
<evidence type="ECO:0000313" key="10">
    <source>
        <dbReference type="EMBL" id="KAJ1929684.1"/>
    </source>
</evidence>
<dbReference type="Gene3D" id="3.40.50.410">
    <property type="entry name" value="von Willebrand factor, type A domain"/>
    <property type="match status" value="1"/>
</dbReference>
<evidence type="ECO:0000259" key="7">
    <source>
        <dbReference type="Pfam" id="PF04811"/>
    </source>
</evidence>
<dbReference type="SUPFAM" id="SSF82919">
    <property type="entry name" value="Zn-finger domain of Sec23/24"/>
    <property type="match status" value="1"/>
</dbReference>
<dbReference type="Gene3D" id="2.30.30.380">
    <property type="entry name" value="Zn-finger domain of Sec23/24"/>
    <property type="match status" value="1"/>
</dbReference>
<feature type="region of interest" description="Disordered" evidence="4">
    <location>
        <begin position="1"/>
        <end position="46"/>
    </location>
</feature>
<dbReference type="PANTHER" id="PTHR13803">
    <property type="entry name" value="SEC24-RELATED PROTEIN"/>
    <property type="match status" value="1"/>
</dbReference>